<dbReference type="InterPro" id="IPR045546">
    <property type="entry name" value="Exportin-T_C"/>
</dbReference>
<keyword evidence="1" id="KW-0813">Transport</keyword>
<dbReference type="PANTHER" id="PTHR15952:SF11">
    <property type="entry name" value="EXPORTIN-T"/>
    <property type="match status" value="1"/>
</dbReference>
<keyword evidence="1" id="KW-0694">RNA-binding</keyword>
<name>A0A0P7U9D3_SCLFO</name>
<proteinExistence type="inferred from homology"/>
<dbReference type="GO" id="GO:0005737">
    <property type="term" value="C:cytoplasm"/>
    <property type="evidence" value="ECO:0007669"/>
    <property type="project" value="UniProtKB-SubCell"/>
</dbReference>
<evidence type="ECO:0000313" key="3">
    <source>
        <dbReference type="EMBL" id="KPP56307.1"/>
    </source>
</evidence>
<protein>
    <recommendedName>
        <fullName evidence="1">Exportin-T</fullName>
    </recommendedName>
    <alternativeName>
        <fullName evidence="1">Exportin(tRNA)</fullName>
    </alternativeName>
    <alternativeName>
        <fullName evidence="1">tRNA exportin</fullName>
    </alternativeName>
</protein>
<reference evidence="3 4" key="1">
    <citation type="submission" date="2015-08" db="EMBL/GenBank/DDBJ databases">
        <title>The genome of the Asian arowana (Scleropages formosus).</title>
        <authorList>
            <person name="Tan M.H."/>
            <person name="Gan H.M."/>
            <person name="Croft L.J."/>
            <person name="Austin C.M."/>
        </authorList>
    </citation>
    <scope>NUCLEOTIDE SEQUENCE [LARGE SCALE GENOMIC DNA]</scope>
    <source>
        <strain evidence="3">Aro1</strain>
    </source>
</reference>
<evidence type="ECO:0000259" key="2">
    <source>
        <dbReference type="Pfam" id="PF19282"/>
    </source>
</evidence>
<evidence type="ECO:0000313" key="4">
    <source>
        <dbReference type="Proteomes" id="UP000034805"/>
    </source>
</evidence>
<keyword evidence="1" id="KW-0820">tRNA-binding</keyword>
<dbReference type="Proteomes" id="UP000034805">
    <property type="component" value="Unassembled WGS sequence"/>
</dbReference>
<dbReference type="GO" id="GO:0031267">
    <property type="term" value="F:small GTPase binding"/>
    <property type="evidence" value="ECO:0007669"/>
    <property type="project" value="InterPro"/>
</dbReference>
<dbReference type="PANTHER" id="PTHR15952">
    <property type="entry name" value="EXPORTIN-T/LOS1"/>
    <property type="match status" value="1"/>
</dbReference>
<dbReference type="InterPro" id="IPR016024">
    <property type="entry name" value="ARM-type_fold"/>
</dbReference>
<gene>
    <name evidence="3" type="ORF">Z043_126096</name>
</gene>
<keyword evidence="1" id="KW-0539">Nucleus</keyword>
<dbReference type="SUPFAM" id="SSF48371">
    <property type="entry name" value="ARM repeat"/>
    <property type="match status" value="1"/>
</dbReference>
<comment type="function">
    <text evidence="1">tRNA nucleus export receptor which facilitates tRNA translocation across the nuclear pore complex.</text>
</comment>
<dbReference type="InterPro" id="IPR011989">
    <property type="entry name" value="ARM-like"/>
</dbReference>
<organism evidence="3 4">
    <name type="scientific">Scleropages formosus</name>
    <name type="common">Asian bonytongue</name>
    <name type="synonym">Osteoglossum formosum</name>
    <dbReference type="NCBI Taxonomy" id="113540"/>
    <lineage>
        <taxon>Eukaryota</taxon>
        <taxon>Metazoa</taxon>
        <taxon>Chordata</taxon>
        <taxon>Craniata</taxon>
        <taxon>Vertebrata</taxon>
        <taxon>Euteleostomi</taxon>
        <taxon>Actinopterygii</taxon>
        <taxon>Neopterygii</taxon>
        <taxon>Teleostei</taxon>
        <taxon>Osteoglossocephala</taxon>
        <taxon>Osteoglossomorpha</taxon>
        <taxon>Osteoglossiformes</taxon>
        <taxon>Osteoglossidae</taxon>
        <taxon>Scleropages</taxon>
    </lineage>
</organism>
<dbReference type="Pfam" id="PF19282">
    <property type="entry name" value="Exportin-T"/>
    <property type="match status" value="1"/>
</dbReference>
<feature type="non-terminal residue" evidence="3">
    <location>
        <position position="135"/>
    </location>
</feature>
<keyword evidence="1" id="KW-0963">Cytoplasm</keyword>
<dbReference type="GO" id="GO:0000049">
    <property type="term" value="F:tRNA binding"/>
    <property type="evidence" value="ECO:0007669"/>
    <property type="project" value="UniProtKB-UniRule"/>
</dbReference>
<dbReference type="AlphaFoldDB" id="A0A0P7U9D3"/>
<dbReference type="GO" id="GO:0071528">
    <property type="term" value="P:tRNA re-export from nucleus"/>
    <property type="evidence" value="ECO:0007669"/>
    <property type="project" value="UniProtKB-UniRule"/>
</dbReference>
<comment type="caution">
    <text evidence="3">The sequence shown here is derived from an EMBL/GenBank/DDBJ whole genome shotgun (WGS) entry which is preliminary data.</text>
</comment>
<dbReference type="EMBL" id="JARO02022625">
    <property type="protein sequence ID" value="KPP56307.1"/>
    <property type="molecule type" value="Genomic_DNA"/>
</dbReference>
<accession>A0A0P7U9D3</accession>
<comment type="subcellular location">
    <subcellularLocation>
        <location evidence="1">Nucleus</location>
    </subcellularLocation>
    <subcellularLocation>
        <location evidence="1">Cytoplasm</location>
    </subcellularLocation>
    <text evidence="1">Shuttles between the nucleus and the cytoplasm.</text>
</comment>
<dbReference type="GO" id="GO:0005643">
    <property type="term" value="C:nuclear pore"/>
    <property type="evidence" value="ECO:0007669"/>
    <property type="project" value="TreeGrafter"/>
</dbReference>
<comment type="similarity">
    <text evidence="1">Belongs to the exportin family.</text>
</comment>
<dbReference type="GO" id="GO:0016363">
    <property type="term" value="C:nuclear matrix"/>
    <property type="evidence" value="ECO:0007669"/>
    <property type="project" value="TreeGrafter"/>
</dbReference>
<evidence type="ECO:0000256" key="1">
    <source>
        <dbReference type="RuleBase" id="RU366037"/>
    </source>
</evidence>
<dbReference type="Gene3D" id="1.25.10.10">
    <property type="entry name" value="Leucine-rich Repeat Variant"/>
    <property type="match status" value="1"/>
</dbReference>
<sequence length="135" mass="15400">MEVEVAIRLLYMLGEALPASQGAHFSGDGAKASALQDMMRMLVTCGVSEYQHTSVTLEFFETVVRYDKFFIVEPQHIPNVLMAFLDHRGLRHSSPKVRSRVAYLFSRYVKTLHKHMNAFIEDILSQLQDLLDLSP</sequence>
<dbReference type="InterPro" id="IPR040017">
    <property type="entry name" value="XPOT"/>
</dbReference>
<feature type="domain" description="Exportin-T C-terminal" evidence="2">
    <location>
        <begin position="2"/>
        <end position="132"/>
    </location>
</feature>